<dbReference type="Pfam" id="PF22780">
    <property type="entry name" value="HI0933_like_1st"/>
    <property type="match status" value="1"/>
</dbReference>
<dbReference type="InterPro" id="IPR055178">
    <property type="entry name" value="RsdA/BaiN/AoA(So)-like_dom"/>
</dbReference>
<dbReference type="AlphaFoldDB" id="A0A4R7KR86"/>
<dbReference type="PANTHER" id="PTHR42887">
    <property type="entry name" value="OS12G0638800 PROTEIN"/>
    <property type="match status" value="1"/>
</dbReference>
<proteinExistence type="predicted"/>
<dbReference type="SUPFAM" id="SSF51905">
    <property type="entry name" value="FAD/NAD(P)-binding domain"/>
    <property type="match status" value="1"/>
</dbReference>
<dbReference type="PANTHER" id="PTHR42887:SF2">
    <property type="entry name" value="OS12G0638800 PROTEIN"/>
    <property type="match status" value="1"/>
</dbReference>
<dbReference type="SUPFAM" id="SSF160996">
    <property type="entry name" value="HI0933 insert domain-like"/>
    <property type="match status" value="1"/>
</dbReference>
<comment type="cofactor">
    <cofactor evidence="1">
        <name>FAD</name>
        <dbReference type="ChEBI" id="CHEBI:57692"/>
    </cofactor>
</comment>
<dbReference type="Gene3D" id="2.40.30.10">
    <property type="entry name" value="Translation factors"/>
    <property type="match status" value="1"/>
</dbReference>
<name>A0A4R7KR86_9CLOT</name>
<dbReference type="RefSeq" id="WP_133627516.1">
    <property type="nucleotide sequence ID" value="NZ_SOAZ01000005.1"/>
</dbReference>
<dbReference type="Gene3D" id="1.10.8.260">
    <property type="entry name" value="HI0933 insert domain-like"/>
    <property type="match status" value="1"/>
</dbReference>
<dbReference type="EMBL" id="SOAZ01000005">
    <property type="protein sequence ID" value="TDT61881.1"/>
    <property type="molecule type" value="Genomic_DNA"/>
</dbReference>
<dbReference type="Proteomes" id="UP000295325">
    <property type="component" value="Unassembled WGS sequence"/>
</dbReference>
<reference evidence="6 7" key="1">
    <citation type="submission" date="2019-03" db="EMBL/GenBank/DDBJ databases">
        <title>Genomic Encyclopedia of Type Strains, Phase IV (KMG-IV): sequencing the most valuable type-strain genomes for metagenomic binning, comparative biology and taxonomic classification.</title>
        <authorList>
            <person name="Goeker M."/>
        </authorList>
    </citation>
    <scope>NUCLEOTIDE SEQUENCE [LARGE SCALE GENOMIC DNA]</scope>
    <source>
        <strain evidence="6 7">DSM 24455</strain>
    </source>
</reference>
<dbReference type="OrthoDB" id="9773233at2"/>
<dbReference type="Gene3D" id="3.50.50.60">
    <property type="entry name" value="FAD/NAD(P)-binding domain"/>
    <property type="match status" value="1"/>
</dbReference>
<evidence type="ECO:0000313" key="7">
    <source>
        <dbReference type="Proteomes" id="UP000295325"/>
    </source>
</evidence>
<evidence type="ECO:0000259" key="4">
    <source>
        <dbReference type="Pfam" id="PF03486"/>
    </source>
</evidence>
<dbReference type="Pfam" id="PF03486">
    <property type="entry name" value="HI0933_like"/>
    <property type="match status" value="1"/>
</dbReference>
<dbReference type="PRINTS" id="PR00368">
    <property type="entry name" value="FADPNR"/>
</dbReference>
<accession>A0A4R7KR86</accession>
<dbReference type="InterPro" id="IPR036188">
    <property type="entry name" value="FAD/NAD-bd_sf"/>
</dbReference>
<feature type="domain" description="RsdA/BaiN/AoA(So)-like Rossmann fold-like" evidence="4">
    <location>
        <begin position="3"/>
        <end position="404"/>
    </location>
</feature>
<keyword evidence="2" id="KW-0285">Flavoprotein</keyword>
<gene>
    <name evidence="6" type="ORF">EDD71_10559</name>
</gene>
<keyword evidence="3" id="KW-0274">FAD</keyword>
<comment type="caution">
    <text evidence="6">The sequence shown here is derived from an EMBL/GenBank/DDBJ whole genome shotgun (WGS) entry which is preliminary data.</text>
</comment>
<dbReference type="InterPro" id="IPR023166">
    <property type="entry name" value="BaiN-like_dom_sf"/>
</dbReference>
<evidence type="ECO:0000256" key="1">
    <source>
        <dbReference type="ARBA" id="ARBA00001974"/>
    </source>
</evidence>
<evidence type="ECO:0000259" key="5">
    <source>
        <dbReference type="Pfam" id="PF22780"/>
    </source>
</evidence>
<evidence type="ECO:0000256" key="3">
    <source>
        <dbReference type="ARBA" id="ARBA00022827"/>
    </source>
</evidence>
<dbReference type="NCBIfam" id="TIGR00275">
    <property type="entry name" value="aminoacetone oxidase family FAD-binding enzyme"/>
    <property type="match status" value="1"/>
</dbReference>
<dbReference type="InterPro" id="IPR004792">
    <property type="entry name" value="BaiN-like"/>
</dbReference>
<evidence type="ECO:0000313" key="6">
    <source>
        <dbReference type="EMBL" id="TDT61881.1"/>
    </source>
</evidence>
<sequence>MKKVVVVGGGPAGMMAAIKAGEKGHRVTLIEKNDRLGKKLFITGKGRCNLTTNKDIEEIIKNIPGNGAFMYSSLYTFSNYDLMDMIERKGVKLKVERGGRVFPQSDKSSDIIKCFERYLKENNVEVLLNTKVTDVRASNGHIEGVEVDSGRFIKCDVVILATGGKSYPATGSSGDGYVFASKLGHKITEIKPSLIPLVTREEWVRELMGLSLKNVELTVKYKNKTIYRDFGEMLFTHFGISGPIVLSSSRKVVDYLPGEVDIYIDLKPALSEGELDNRILRDFEKFKNKQFKNSLDELLPKKLIPVVIKLSGIPSEKSVNSITKEERIGLVKLLKQFRLTVTGTRPISEAIVTRGGVNVKEVDPSTMESKIINGLYITGELLDVDGLTGGFNLQIAFSTGYCAGISC</sequence>
<evidence type="ECO:0000256" key="2">
    <source>
        <dbReference type="ARBA" id="ARBA00022630"/>
    </source>
</evidence>
<organism evidence="6 7">
    <name type="scientific">Fonticella tunisiensis</name>
    <dbReference type="NCBI Taxonomy" id="1096341"/>
    <lineage>
        <taxon>Bacteria</taxon>
        <taxon>Bacillati</taxon>
        <taxon>Bacillota</taxon>
        <taxon>Clostridia</taxon>
        <taxon>Eubacteriales</taxon>
        <taxon>Clostridiaceae</taxon>
        <taxon>Fonticella</taxon>
    </lineage>
</organism>
<dbReference type="PRINTS" id="PR00411">
    <property type="entry name" value="PNDRDTASEI"/>
</dbReference>
<protein>
    <submittedName>
        <fullName evidence="6">Uncharacterized protein</fullName>
    </submittedName>
</protein>
<dbReference type="InterPro" id="IPR057661">
    <property type="entry name" value="RsdA/BaiN/AoA(So)_Rossmann"/>
</dbReference>
<keyword evidence="7" id="KW-1185">Reference proteome</keyword>
<feature type="domain" description="RsdA/BaiN/AoA(So)-like insert" evidence="5">
    <location>
        <begin position="191"/>
        <end position="352"/>
    </location>
</feature>